<dbReference type="SUPFAM" id="SSF102114">
    <property type="entry name" value="Radical SAM enzymes"/>
    <property type="match status" value="1"/>
</dbReference>
<reference evidence="8" key="1">
    <citation type="submission" date="2020-10" db="EMBL/GenBank/DDBJ databases">
        <authorList>
            <person name="Gilroy R."/>
        </authorList>
    </citation>
    <scope>NUCLEOTIDE SEQUENCE</scope>
    <source>
        <strain evidence="8">ChiSxjej1B13-7041</strain>
    </source>
</reference>
<accession>A0A9D1JH65</accession>
<evidence type="ECO:0000259" key="7">
    <source>
        <dbReference type="PROSITE" id="PS51918"/>
    </source>
</evidence>
<dbReference type="GO" id="GO:0016491">
    <property type="term" value="F:oxidoreductase activity"/>
    <property type="evidence" value="ECO:0007669"/>
    <property type="project" value="InterPro"/>
</dbReference>
<dbReference type="CDD" id="cd01335">
    <property type="entry name" value="Radical_SAM"/>
    <property type="match status" value="1"/>
</dbReference>
<dbReference type="Gene3D" id="3.20.20.70">
    <property type="entry name" value="Aldolase class I"/>
    <property type="match status" value="1"/>
</dbReference>
<keyword evidence="2" id="KW-0949">S-adenosyl-L-methionine</keyword>
<dbReference type="InterPro" id="IPR013785">
    <property type="entry name" value="Aldolase_TIM"/>
</dbReference>
<dbReference type="EMBL" id="DVHU01000101">
    <property type="protein sequence ID" value="HIR93987.1"/>
    <property type="molecule type" value="Genomic_DNA"/>
</dbReference>
<dbReference type="SFLD" id="SFLDG01072">
    <property type="entry name" value="dehydrogenase_like"/>
    <property type="match status" value="1"/>
</dbReference>
<evidence type="ECO:0000256" key="1">
    <source>
        <dbReference type="ARBA" id="ARBA00001966"/>
    </source>
</evidence>
<dbReference type="InterPro" id="IPR023867">
    <property type="entry name" value="Sulphatase_maturase_rSAM"/>
</dbReference>
<dbReference type="NCBIfam" id="TIGR04085">
    <property type="entry name" value="rSAM_more_4Fe4S"/>
    <property type="match status" value="1"/>
</dbReference>
<comment type="cofactor">
    <cofactor evidence="1">
        <name>[4Fe-4S] cluster</name>
        <dbReference type="ChEBI" id="CHEBI:49883"/>
    </cofactor>
</comment>
<keyword evidence="3" id="KW-0479">Metal-binding</keyword>
<proteinExistence type="inferred from homology"/>
<dbReference type="PROSITE" id="PS51918">
    <property type="entry name" value="RADICAL_SAM"/>
    <property type="match status" value="1"/>
</dbReference>
<dbReference type="SFLD" id="SFLDF00289">
    <property type="entry name" value="anaerobic_Cys-type_sulfatase-m"/>
    <property type="match status" value="1"/>
</dbReference>
<dbReference type="Proteomes" id="UP000886841">
    <property type="component" value="Unassembled WGS sequence"/>
</dbReference>
<dbReference type="PANTHER" id="PTHR43273:SF3">
    <property type="entry name" value="ANAEROBIC SULFATASE-MATURATING ENZYME HOMOLOG ASLB-RELATED"/>
    <property type="match status" value="1"/>
</dbReference>
<dbReference type="AlphaFoldDB" id="A0A9D1JH65"/>
<evidence type="ECO:0000256" key="2">
    <source>
        <dbReference type="ARBA" id="ARBA00022691"/>
    </source>
</evidence>
<dbReference type="InterPro" id="IPR007197">
    <property type="entry name" value="rSAM"/>
</dbReference>
<keyword evidence="4" id="KW-0408">Iron</keyword>
<dbReference type="Pfam" id="PF13186">
    <property type="entry name" value="SPASM"/>
    <property type="match status" value="1"/>
</dbReference>
<dbReference type="SFLD" id="SFLDS00029">
    <property type="entry name" value="Radical_SAM"/>
    <property type="match status" value="1"/>
</dbReference>
<dbReference type="SFLD" id="SFLDG01067">
    <property type="entry name" value="SPASM/twitch_domain_containing"/>
    <property type="match status" value="1"/>
</dbReference>
<feature type="domain" description="Radical SAM core" evidence="7">
    <location>
        <begin position="1"/>
        <end position="237"/>
    </location>
</feature>
<comment type="caution">
    <text evidence="8">The sequence shown here is derived from an EMBL/GenBank/DDBJ whole genome shotgun (WGS) entry which is preliminary data.</text>
</comment>
<dbReference type="SFLD" id="SFLDG01384">
    <property type="entry name" value="thioether_bond_formation_requi"/>
    <property type="match status" value="1"/>
</dbReference>
<dbReference type="GO" id="GO:0046872">
    <property type="term" value="F:metal ion binding"/>
    <property type="evidence" value="ECO:0007669"/>
    <property type="project" value="UniProtKB-KW"/>
</dbReference>
<organism evidence="8 9">
    <name type="scientific">Candidatus Egerieimonas intestinavium</name>
    <dbReference type="NCBI Taxonomy" id="2840777"/>
    <lineage>
        <taxon>Bacteria</taxon>
        <taxon>Bacillati</taxon>
        <taxon>Bacillota</taxon>
        <taxon>Clostridia</taxon>
        <taxon>Lachnospirales</taxon>
        <taxon>Lachnospiraceae</taxon>
        <taxon>Lachnospiraceae incertae sedis</taxon>
        <taxon>Candidatus Egerieimonas</taxon>
    </lineage>
</organism>
<keyword evidence="5" id="KW-0411">Iron-sulfur</keyword>
<dbReference type="NCBIfam" id="TIGR03942">
    <property type="entry name" value="sulfatase_rSAM"/>
    <property type="match status" value="1"/>
</dbReference>
<sequence>MPPLSLMIKPVSGACNLRCAYCFYCDEMENRQTASYGFLSRETMEELVERALAWAEGSCTFGFQGGEPTLWGLENFRAFTECVRRHNKGNLQVNYFLQTNGYTLNREWASFFREQGFLVGVSLDGTIHTHDRYRKDASGKGSFSRVMEGIGFLTEQQVPYNILTVVTRDVALAVDRVYRFLRRQGFAHLQFIPCLDPLEGGKDRSYSLTPEDYGSFLCRLFDLWYADLQRGIPVWIRQFDNYVDMLCGYEPEACDMRGQCGVNYVVEADGGVYPCDFYVLDQWRLGSFREQSVGEIDRSREKSGFLKGVPLPEKCLSCPYRPLCRGGCRRHRTGEGGLNCFCAAYEKFFAYSGDRLWRLARARV</sequence>
<reference evidence="8" key="2">
    <citation type="journal article" date="2021" name="PeerJ">
        <title>Extensive microbial diversity within the chicken gut microbiome revealed by metagenomics and culture.</title>
        <authorList>
            <person name="Gilroy R."/>
            <person name="Ravi A."/>
            <person name="Getino M."/>
            <person name="Pursley I."/>
            <person name="Horton D.L."/>
            <person name="Alikhan N.F."/>
            <person name="Baker D."/>
            <person name="Gharbi K."/>
            <person name="Hall N."/>
            <person name="Watson M."/>
            <person name="Adriaenssens E.M."/>
            <person name="Foster-Nyarko E."/>
            <person name="Jarju S."/>
            <person name="Secka A."/>
            <person name="Antonio M."/>
            <person name="Oren A."/>
            <person name="Chaudhuri R.R."/>
            <person name="La Ragione R."/>
            <person name="Hildebrand F."/>
            <person name="Pallen M.J."/>
        </authorList>
    </citation>
    <scope>NUCLEOTIDE SEQUENCE</scope>
    <source>
        <strain evidence="8">ChiSxjej1B13-7041</strain>
    </source>
</reference>
<dbReference type="Pfam" id="PF04055">
    <property type="entry name" value="Radical_SAM"/>
    <property type="match status" value="1"/>
</dbReference>
<evidence type="ECO:0000256" key="5">
    <source>
        <dbReference type="ARBA" id="ARBA00023014"/>
    </source>
</evidence>
<gene>
    <name evidence="8" type="ORF">IAB98_11280</name>
</gene>
<dbReference type="PANTHER" id="PTHR43273">
    <property type="entry name" value="ANAEROBIC SULFATASE-MATURATING ENZYME HOMOLOG ASLB-RELATED"/>
    <property type="match status" value="1"/>
</dbReference>
<dbReference type="SFLD" id="SFLDG01386">
    <property type="entry name" value="main_SPASM_domain-containing"/>
    <property type="match status" value="1"/>
</dbReference>
<dbReference type="InterPro" id="IPR034485">
    <property type="entry name" value="Anaerobic_Cys-type_sulfatase-m"/>
</dbReference>
<protein>
    <submittedName>
        <fullName evidence="8">Anaerobic sulfatase maturase</fullName>
    </submittedName>
</protein>
<evidence type="ECO:0000256" key="6">
    <source>
        <dbReference type="ARBA" id="ARBA00023601"/>
    </source>
</evidence>
<name>A0A9D1JH65_9FIRM</name>
<evidence type="ECO:0000256" key="4">
    <source>
        <dbReference type="ARBA" id="ARBA00023004"/>
    </source>
</evidence>
<evidence type="ECO:0000313" key="9">
    <source>
        <dbReference type="Proteomes" id="UP000886841"/>
    </source>
</evidence>
<comment type="similarity">
    <text evidence="6">Belongs to the radical SAM superfamily. Anaerobic sulfatase-maturating enzyme family.</text>
</comment>
<dbReference type="GO" id="GO:0051536">
    <property type="term" value="F:iron-sulfur cluster binding"/>
    <property type="evidence" value="ECO:0007669"/>
    <property type="project" value="UniProtKB-KW"/>
</dbReference>
<dbReference type="InterPro" id="IPR058240">
    <property type="entry name" value="rSAM_sf"/>
</dbReference>
<evidence type="ECO:0000256" key="3">
    <source>
        <dbReference type="ARBA" id="ARBA00022723"/>
    </source>
</evidence>
<evidence type="ECO:0000313" key="8">
    <source>
        <dbReference type="EMBL" id="HIR93987.1"/>
    </source>
</evidence>
<dbReference type="InterPro" id="IPR023885">
    <property type="entry name" value="4Fe4S-binding_SPASM_dom"/>
</dbReference>